<dbReference type="OrthoDB" id="5542996at2759"/>
<feature type="signal peptide" evidence="2">
    <location>
        <begin position="1"/>
        <end position="27"/>
    </location>
</feature>
<sequence length="504" mass="56614">MALLPLAQRWLLLLLLAWLPYNHTASARLTATWNGTTLNVPSMDYFMHRTPYYERDGAAILWPWINDGTSCTMRSIPANQTNTESMVINAARYQDTAFVVYWQTAFTAGCKTLAQVGLAAQKAGEQLQQLGYPPLRLIIMLFFSNDTTPIGGPNTLMYRSADTSVPDGPPVVNMMLLDQWDSLRFYQRFRSVPFVMNFKAVEEPGAWNAVFLSTAYTVYTWIIFAMVLVATIFTLMRFARSLILRELPCDLRLAVMILTFIYCVFLLAYYVVTNMSLVGRVLEYITMFLSVLSLELILWHWTTLAKNILPRVTIVFFLACIALHMLLMLGLFVFNCYLAFQWQYRKLDATVDALSRYMVPIVPLLGLIIFCGFGIWFGLCAYRVRRKPKARSRSLQLTLFSVLTAATFASAAVMNIVIGLGPARTDSLTIMQTLSFDIATLTSYAVRALVCLAVTAVSCSTAGVDASSQPSITSTSETAVPKPAVSWSDHAWSRLESALRRNRN</sequence>
<dbReference type="Proteomes" id="UP000271241">
    <property type="component" value="Unassembled WGS sequence"/>
</dbReference>
<feature type="chain" id="PRO_5020718241" description="Lung seven transmembrane receptor-domain-containing protein" evidence="2">
    <location>
        <begin position="28"/>
        <end position="504"/>
    </location>
</feature>
<feature type="transmembrane region" description="Helical" evidence="1">
    <location>
        <begin position="360"/>
        <end position="382"/>
    </location>
</feature>
<keyword evidence="4" id="KW-1185">Reference proteome</keyword>
<keyword evidence="2" id="KW-0732">Signal</keyword>
<feature type="transmembrane region" description="Helical" evidence="1">
    <location>
        <begin position="251"/>
        <end position="272"/>
    </location>
</feature>
<organism evidence="3 4">
    <name type="scientific">Thamnocephalis sphaerospora</name>
    <dbReference type="NCBI Taxonomy" id="78915"/>
    <lineage>
        <taxon>Eukaryota</taxon>
        <taxon>Fungi</taxon>
        <taxon>Fungi incertae sedis</taxon>
        <taxon>Zoopagomycota</taxon>
        <taxon>Zoopagomycotina</taxon>
        <taxon>Zoopagomycetes</taxon>
        <taxon>Zoopagales</taxon>
        <taxon>Sigmoideomycetaceae</taxon>
        <taxon>Thamnocephalis</taxon>
    </lineage>
</organism>
<reference evidence="4" key="1">
    <citation type="journal article" date="2018" name="Nat. Microbiol.">
        <title>Leveraging single-cell genomics to expand the fungal tree of life.</title>
        <authorList>
            <person name="Ahrendt S.R."/>
            <person name="Quandt C.A."/>
            <person name="Ciobanu D."/>
            <person name="Clum A."/>
            <person name="Salamov A."/>
            <person name="Andreopoulos B."/>
            <person name="Cheng J.F."/>
            <person name="Woyke T."/>
            <person name="Pelin A."/>
            <person name="Henrissat B."/>
            <person name="Reynolds N.K."/>
            <person name="Benny G.L."/>
            <person name="Smith M.E."/>
            <person name="James T.Y."/>
            <person name="Grigoriev I.V."/>
        </authorList>
    </citation>
    <scope>NUCLEOTIDE SEQUENCE [LARGE SCALE GENOMIC DNA]</scope>
    <source>
        <strain evidence="4">RSA 1356</strain>
    </source>
</reference>
<proteinExistence type="predicted"/>
<evidence type="ECO:0000313" key="4">
    <source>
        <dbReference type="Proteomes" id="UP000271241"/>
    </source>
</evidence>
<evidence type="ECO:0000256" key="1">
    <source>
        <dbReference type="SAM" id="Phobius"/>
    </source>
</evidence>
<accession>A0A4P9XKV5</accession>
<gene>
    <name evidence="3" type="ORF">THASP1DRAFT_32090</name>
</gene>
<keyword evidence="1" id="KW-1133">Transmembrane helix</keyword>
<dbReference type="EMBL" id="KZ992958">
    <property type="protein sequence ID" value="RKP06081.1"/>
    <property type="molecule type" value="Genomic_DNA"/>
</dbReference>
<evidence type="ECO:0000313" key="3">
    <source>
        <dbReference type="EMBL" id="RKP06081.1"/>
    </source>
</evidence>
<feature type="transmembrane region" description="Helical" evidence="1">
    <location>
        <begin position="394"/>
        <end position="418"/>
    </location>
</feature>
<feature type="transmembrane region" description="Helical" evidence="1">
    <location>
        <begin position="284"/>
        <end position="302"/>
    </location>
</feature>
<feature type="transmembrane region" description="Helical" evidence="1">
    <location>
        <begin position="314"/>
        <end position="340"/>
    </location>
</feature>
<evidence type="ECO:0008006" key="5">
    <source>
        <dbReference type="Google" id="ProtNLM"/>
    </source>
</evidence>
<dbReference type="AlphaFoldDB" id="A0A4P9XKV5"/>
<name>A0A4P9XKV5_9FUNG</name>
<evidence type="ECO:0000256" key="2">
    <source>
        <dbReference type="SAM" id="SignalP"/>
    </source>
</evidence>
<protein>
    <recommendedName>
        <fullName evidence="5">Lung seven transmembrane receptor-domain-containing protein</fullName>
    </recommendedName>
</protein>
<keyword evidence="1" id="KW-0472">Membrane</keyword>
<keyword evidence="1" id="KW-0812">Transmembrane</keyword>
<feature type="transmembrane region" description="Helical" evidence="1">
    <location>
        <begin position="218"/>
        <end position="239"/>
    </location>
</feature>
<feature type="transmembrane region" description="Helical" evidence="1">
    <location>
        <begin position="438"/>
        <end position="459"/>
    </location>
</feature>